<dbReference type="Pfam" id="PF08281">
    <property type="entry name" value="Sigma70_r4_2"/>
    <property type="match status" value="1"/>
</dbReference>
<gene>
    <name evidence="7" type="ORF">BJI46_09260</name>
</gene>
<evidence type="ECO:0000259" key="6">
    <source>
        <dbReference type="Pfam" id="PF08281"/>
    </source>
</evidence>
<dbReference type="RefSeq" id="WP_070069039.1">
    <property type="nucleotide sequence ID" value="NZ_MKKK01000007.1"/>
</dbReference>
<dbReference type="EMBL" id="MKKK01000007">
    <property type="protein sequence ID" value="OEY97575.1"/>
    <property type="molecule type" value="Genomic_DNA"/>
</dbReference>
<keyword evidence="4" id="KW-0804">Transcription</keyword>
<evidence type="ECO:0000259" key="5">
    <source>
        <dbReference type="Pfam" id="PF04542"/>
    </source>
</evidence>
<dbReference type="SUPFAM" id="SSF88946">
    <property type="entry name" value="Sigma2 domain of RNA polymerase sigma factors"/>
    <property type="match status" value="1"/>
</dbReference>
<evidence type="ECO:0000313" key="7">
    <source>
        <dbReference type="EMBL" id="OEY97575.1"/>
    </source>
</evidence>
<dbReference type="PANTHER" id="PTHR43133:SF63">
    <property type="entry name" value="RNA POLYMERASE SIGMA FACTOR FECI-RELATED"/>
    <property type="match status" value="1"/>
</dbReference>
<dbReference type="InterPro" id="IPR014284">
    <property type="entry name" value="RNA_pol_sigma-70_dom"/>
</dbReference>
<dbReference type="PANTHER" id="PTHR43133">
    <property type="entry name" value="RNA POLYMERASE ECF-TYPE SIGMA FACTO"/>
    <property type="match status" value="1"/>
</dbReference>
<evidence type="ECO:0008006" key="9">
    <source>
        <dbReference type="Google" id="ProtNLM"/>
    </source>
</evidence>
<evidence type="ECO:0000256" key="4">
    <source>
        <dbReference type="ARBA" id="ARBA00023163"/>
    </source>
</evidence>
<dbReference type="AlphaFoldDB" id="A0A1E7REI8"/>
<proteinExistence type="inferred from homology"/>
<comment type="similarity">
    <text evidence="1">Belongs to the sigma-70 factor family. ECF subfamily.</text>
</comment>
<accession>A0A1E7REI8</accession>
<dbReference type="GO" id="GO:0003677">
    <property type="term" value="F:DNA binding"/>
    <property type="evidence" value="ECO:0007669"/>
    <property type="project" value="InterPro"/>
</dbReference>
<name>A0A1E7REI8_9GAMM</name>
<comment type="caution">
    <text evidence="7">The sequence shown here is derived from an EMBL/GenBank/DDBJ whole genome shotgun (WGS) entry which is preliminary data.</text>
</comment>
<dbReference type="Gene3D" id="1.10.1740.10">
    <property type="match status" value="1"/>
</dbReference>
<feature type="domain" description="RNA polymerase sigma factor 70 region 4 type 2" evidence="6">
    <location>
        <begin position="112"/>
        <end position="164"/>
    </location>
</feature>
<dbReference type="InterPro" id="IPR039425">
    <property type="entry name" value="RNA_pol_sigma-70-like"/>
</dbReference>
<dbReference type="InterPro" id="IPR036388">
    <property type="entry name" value="WH-like_DNA-bd_sf"/>
</dbReference>
<evidence type="ECO:0000256" key="2">
    <source>
        <dbReference type="ARBA" id="ARBA00023015"/>
    </source>
</evidence>
<dbReference type="Gene3D" id="1.10.10.10">
    <property type="entry name" value="Winged helix-like DNA-binding domain superfamily/Winged helix DNA-binding domain"/>
    <property type="match status" value="1"/>
</dbReference>
<organism evidence="7 8">
    <name type="scientific">Acinetobacter qingfengensis</name>
    <dbReference type="NCBI Taxonomy" id="1262585"/>
    <lineage>
        <taxon>Bacteria</taxon>
        <taxon>Pseudomonadati</taxon>
        <taxon>Pseudomonadota</taxon>
        <taxon>Gammaproteobacteria</taxon>
        <taxon>Moraxellales</taxon>
        <taxon>Moraxellaceae</taxon>
        <taxon>Acinetobacter</taxon>
    </lineage>
</organism>
<dbReference type="GO" id="GO:0016987">
    <property type="term" value="F:sigma factor activity"/>
    <property type="evidence" value="ECO:0007669"/>
    <property type="project" value="UniProtKB-KW"/>
</dbReference>
<dbReference type="InterPro" id="IPR013324">
    <property type="entry name" value="RNA_pol_sigma_r3/r4-like"/>
</dbReference>
<dbReference type="STRING" id="1262585.BJI46_09260"/>
<feature type="domain" description="RNA polymerase sigma-70 region 2" evidence="5">
    <location>
        <begin position="15"/>
        <end position="77"/>
    </location>
</feature>
<sequence length="171" mass="20253">MDSLTQQAGKRFCQIYAENYNWLSQWLYRHLKSNIHLEDIVQDTFLKLFISNQAHLIREPRAYLATTARCIVVDQARHAIVEKKYLEHLQYLQQENVQSSPEQTIMIVELLQRITLAVSDLAERPRLCLLLYYLDGMSQEKIAQHLKVSRRTVQLDLVKAMVHCHQWMMQN</sequence>
<keyword evidence="3" id="KW-0731">Sigma factor</keyword>
<dbReference type="NCBIfam" id="TIGR02937">
    <property type="entry name" value="sigma70-ECF"/>
    <property type="match status" value="1"/>
</dbReference>
<dbReference type="SUPFAM" id="SSF88659">
    <property type="entry name" value="Sigma3 and sigma4 domains of RNA polymerase sigma factors"/>
    <property type="match status" value="1"/>
</dbReference>
<evidence type="ECO:0000256" key="3">
    <source>
        <dbReference type="ARBA" id="ARBA00023082"/>
    </source>
</evidence>
<dbReference type="InterPro" id="IPR013325">
    <property type="entry name" value="RNA_pol_sigma_r2"/>
</dbReference>
<keyword evidence="2" id="KW-0805">Transcription regulation</keyword>
<dbReference type="GO" id="GO:0006352">
    <property type="term" value="P:DNA-templated transcription initiation"/>
    <property type="evidence" value="ECO:0007669"/>
    <property type="project" value="InterPro"/>
</dbReference>
<protein>
    <recommendedName>
        <fullName evidence="9">Sigma-70 family RNA polymerase sigma factor</fullName>
    </recommendedName>
</protein>
<dbReference type="InterPro" id="IPR013249">
    <property type="entry name" value="RNA_pol_sigma70_r4_t2"/>
</dbReference>
<dbReference type="Proteomes" id="UP000185895">
    <property type="component" value="Unassembled WGS sequence"/>
</dbReference>
<dbReference type="Pfam" id="PF04542">
    <property type="entry name" value="Sigma70_r2"/>
    <property type="match status" value="1"/>
</dbReference>
<evidence type="ECO:0000256" key="1">
    <source>
        <dbReference type="ARBA" id="ARBA00010641"/>
    </source>
</evidence>
<evidence type="ECO:0000313" key="8">
    <source>
        <dbReference type="Proteomes" id="UP000185895"/>
    </source>
</evidence>
<keyword evidence="8" id="KW-1185">Reference proteome</keyword>
<reference evidence="7 8" key="1">
    <citation type="submission" date="2016-09" db="EMBL/GenBank/DDBJ databases">
        <authorList>
            <person name="Capua I."/>
            <person name="De Benedictis P."/>
            <person name="Joannis T."/>
            <person name="Lombin L.H."/>
            <person name="Cattoli G."/>
        </authorList>
    </citation>
    <scope>NUCLEOTIDE SEQUENCE [LARGE SCALE GENOMIC DNA]</scope>
    <source>
        <strain evidence="7 8">ANC 4671</strain>
    </source>
</reference>
<dbReference type="InterPro" id="IPR007627">
    <property type="entry name" value="RNA_pol_sigma70_r2"/>
</dbReference>